<evidence type="ECO:0000256" key="1">
    <source>
        <dbReference type="ARBA" id="ARBA00022468"/>
    </source>
</evidence>
<evidence type="ECO:0000256" key="3">
    <source>
        <dbReference type="SAM" id="MobiDB-lite"/>
    </source>
</evidence>
<evidence type="ECO:0000313" key="6">
    <source>
        <dbReference type="Proteomes" id="UP000285301"/>
    </source>
</evidence>
<dbReference type="SUPFAM" id="SSF47923">
    <property type="entry name" value="Ypt/Rab-GAP domain of gyp1p"/>
    <property type="match status" value="2"/>
</dbReference>
<dbReference type="PANTHER" id="PTHR47219">
    <property type="entry name" value="RAB GTPASE-ACTIVATING PROTEIN 1-LIKE"/>
    <property type="match status" value="1"/>
</dbReference>
<dbReference type="SMART" id="SM00164">
    <property type="entry name" value="TBC"/>
    <property type="match status" value="1"/>
</dbReference>
<keyword evidence="6" id="KW-1185">Reference proteome</keyword>
<dbReference type="STRING" id="1965070.A0A3S3S6C1"/>
<dbReference type="PROSITE" id="PS50086">
    <property type="entry name" value="TBC_RABGAP"/>
    <property type="match status" value="1"/>
</dbReference>
<evidence type="ECO:0000256" key="2">
    <source>
        <dbReference type="SAM" id="Coils"/>
    </source>
</evidence>
<dbReference type="InterPro" id="IPR035969">
    <property type="entry name" value="Rab-GAP_TBC_sf"/>
</dbReference>
<feature type="domain" description="Rab-GAP TBC" evidence="4">
    <location>
        <begin position="55"/>
        <end position="239"/>
    </location>
</feature>
<dbReference type="EMBL" id="NCKU01001870">
    <property type="protein sequence ID" value="RWS11044.1"/>
    <property type="molecule type" value="Genomic_DNA"/>
</dbReference>
<dbReference type="PANTHER" id="PTHR47219:SF9">
    <property type="entry name" value="GTPASE ACTIVATING PROTEIN AND CENTROSOME-ASSOCIATED, ISOFORM B"/>
    <property type="match status" value="1"/>
</dbReference>
<comment type="caution">
    <text evidence="5">The sequence shown here is derived from an EMBL/GenBank/DDBJ whole genome shotgun (WGS) entry which is preliminary data.</text>
</comment>
<keyword evidence="2" id="KW-0175">Coiled coil</keyword>
<sequence>MAEESDSDEPLPSGSGEVNKDCSESELDGWSEVLNKWKANLQQRPKQLHTLVRKGVPDALRGEVWQLLAVSQDESGLMDTYRILVAKESSCEKMIKRDINRTFPGHDYFRNSDGQESLYRLCKAYSNFDAEIGYCQGLSFVAAALLLHMPEEQAFAVLVKIMHDYHLRSMFICGFEELYLRFYQLERLMEDQMPELSSHFQEIGVETHMFASQWFLTLFTAKFPLHVVFFILDIFLLDGIETLFKVALALLSLSKKELMVLDFEGVLKHFRVQLPKKYRTEENARFLLKTTNSIKVKKLGKYEKDYQALKEQSKQREDPIDRLSRENKRLAESNMRLEQENDDLAHELVTSKIQLRKDLDLAEDKADTLNKELLAARTSLIELEDEKRRLQDEVNQLKEICRRELERAEHEITRNSSIISDYKQICSQLSARLEKEQQESKASITKIIKTIKECERCCQLFKSEDINEVNGSEKDDENEFTKSENRRIRELELELARTKLALVEAECKNQNLFHHLNAAQAEVQASKNTWFNKTLTSIREVTKKELIKEKSNSIRRESN</sequence>
<name>A0A3S3S6C1_9ACAR</name>
<dbReference type="Gene3D" id="1.10.472.80">
    <property type="entry name" value="Ypt/Rab-GAP domain of gyp1p, domain 3"/>
    <property type="match status" value="1"/>
</dbReference>
<proteinExistence type="predicted"/>
<dbReference type="Pfam" id="PF00566">
    <property type="entry name" value="RabGAP-TBC"/>
    <property type="match status" value="1"/>
</dbReference>
<gene>
    <name evidence="5" type="ORF">B4U79_14358</name>
</gene>
<dbReference type="FunFam" id="1.10.8.270:FF:000001">
    <property type="entry name" value="TBC1 domain family member 1"/>
    <property type="match status" value="1"/>
</dbReference>
<feature type="coiled-coil region" evidence="2">
    <location>
        <begin position="320"/>
        <end position="439"/>
    </location>
</feature>
<feature type="coiled-coil region" evidence="2">
    <location>
        <begin position="481"/>
        <end position="522"/>
    </location>
</feature>
<dbReference type="GO" id="GO:0005096">
    <property type="term" value="F:GTPase activator activity"/>
    <property type="evidence" value="ECO:0007669"/>
    <property type="project" value="UniProtKB-KW"/>
</dbReference>
<dbReference type="Proteomes" id="UP000285301">
    <property type="component" value="Unassembled WGS sequence"/>
</dbReference>
<dbReference type="FunFam" id="1.10.10.750:FF:000004">
    <property type="entry name" value="Putative rab gtpase-activating protein 1"/>
    <property type="match status" value="1"/>
</dbReference>
<dbReference type="Gene3D" id="1.10.8.270">
    <property type="entry name" value="putative rabgap domain of human tbc1 domain family member 14 like domains"/>
    <property type="match status" value="1"/>
</dbReference>
<dbReference type="InterPro" id="IPR050302">
    <property type="entry name" value="Rab_GAP_TBC_domain"/>
</dbReference>
<reference evidence="5 6" key="1">
    <citation type="journal article" date="2018" name="Gigascience">
        <title>Genomes of trombidid mites reveal novel predicted allergens and laterally-transferred genes associated with secondary metabolism.</title>
        <authorList>
            <person name="Dong X."/>
            <person name="Chaisiri K."/>
            <person name="Xia D."/>
            <person name="Armstrong S.D."/>
            <person name="Fang Y."/>
            <person name="Donnelly M.J."/>
            <person name="Kadowaki T."/>
            <person name="McGarry J.W."/>
            <person name="Darby A.C."/>
            <person name="Makepeace B.L."/>
        </authorList>
    </citation>
    <scope>NUCLEOTIDE SEQUENCE [LARGE SCALE GENOMIC DNA]</scope>
    <source>
        <strain evidence="5">UoL-WK</strain>
    </source>
</reference>
<accession>A0A3S3S6C1</accession>
<organism evidence="5 6">
    <name type="scientific">Dinothrombium tinctorium</name>
    <dbReference type="NCBI Taxonomy" id="1965070"/>
    <lineage>
        <taxon>Eukaryota</taxon>
        <taxon>Metazoa</taxon>
        <taxon>Ecdysozoa</taxon>
        <taxon>Arthropoda</taxon>
        <taxon>Chelicerata</taxon>
        <taxon>Arachnida</taxon>
        <taxon>Acari</taxon>
        <taxon>Acariformes</taxon>
        <taxon>Trombidiformes</taxon>
        <taxon>Prostigmata</taxon>
        <taxon>Anystina</taxon>
        <taxon>Parasitengona</taxon>
        <taxon>Trombidioidea</taxon>
        <taxon>Trombidiidae</taxon>
        <taxon>Dinothrombium</taxon>
    </lineage>
</organism>
<dbReference type="Gene3D" id="1.10.10.750">
    <property type="entry name" value="Ypt/Rab-GAP domain of gyp1p, domain 1"/>
    <property type="match status" value="1"/>
</dbReference>
<dbReference type="OrthoDB" id="295078at2759"/>
<dbReference type="GO" id="GO:0031267">
    <property type="term" value="F:small GTPase binding"/>
    <property type="evidence" value="ECO:0007669"/>
    <property type="project" value="TreeGrafter"/>
</dbReference>
<evidence type="ECO:0000313" key="5">
    <source>
        <dbReference type="EMBL" id="RWS11044.1"/>
    </source>
</evidence>
<dbReference type="FunFam" id="1.10.472.80:FF:000027">
    <property type="entry name" value="GTPase activating protein (Evi5)"/>
    <property type="match status" value="1"/>
</dbReference>
<feature type="region of interest" description="Disordered" evidence="3">
    <location>
        <begin position="1"/>
        <end position="24"/>
    </location>
</feature>
<keyword evidence="1" id="KW-0343">GTPase activation</keyword>
<dbReference type="AlphaFoldDB" id="A0A3S3S6C1"/>
<dbReference type="InterPro" id="IPR000195">
    <property type="entry name" value="Rab-GAP-TBC_dom"/>
</dbReference>
<protein>
    <submittedName>
        <fullName evidence="5">Rab GTPase-activating protein 1-like protein</fullName>
    </submittedName>
</protein>
<evidence type="ECO:0000259" key="4">
    <source>
        <dbReference type="PROSITE" id="PS50086"/>
    </source>
</evidence>